<protein>
    <submittedName>
        <fullName evidence="1">Uncharacterized protein</fullName>
    </submittedName>
</protein>
<dbReference type="RefSeq" id="WP_169664885.1">
    <property type="nucleotide sequence ID" value="NZ_CP076132.1"/>
</dbReference>
<evidence type="ECO:0000313" key="2">
    <source>
        <dbReference type="Proteomes" id="UP000678679"/>
    </source>
</evidence>
<sequence>MFIEKIYELPLEHNLGYFLVGIIEPEVIGLKGGFIHYSHLMNVYDTYSSTPFEKNANEDKKLKELMPPFVISRKPKSRGRNKWREIGKKEISLDNYRLPEFYQSKEIFYPDVKSQEWWMKVSRVFINDSSNSDYEKIKHLAPWVYINFPGLSTVVTMYYLQKNGVDILDYYGDGILNDPLNHDFNVRIYNWVKNLPDYSKVPEEIRWIENVDNIKY</sequence>
<organism evidence="1 2">
    <name type="scientific">Flammeovirga yaeyamensis</name>
    <dbReference type="NCBI Taxonomy" id="367791"/>
    <lineage>
        <taxon>Bacteria</taxon>
        <taxon>Pseudomonadati</taxon>
        <taxon>Bacteroidota</taxon>
        <taxon>Cytophagia</taxon>
        <taxon>Cytophagales</taxon>
        <taxon>Flammeovirgaceae</taxon>
        <taxon>Flammeovirga</taxon>
    </lineage>
</organism>
<dbReference type="EMBL" id="CP076132">
    <property type="protein sequence ID" value="QWG02152.1"/>
    <property type="molecule type" value="Genomic_DNA"/>
</dbReference>
<dbReference type="AlphaFoldDB" id="A0AAX1N804"/>
<proteinExistence type="predicted"/>
<keyword evidence="2" id="KW-1185">Reference proteome</keyword>
<dbReference type="Proteomes" id="UP000678679">
    <property type="component" value="Chromosome 1"/>
</dbReference>
<accession>A0AAX1N804</accession>
<reference evidence="1 2" key="1">
    <citation type="submission" date="2021-05" db="EMBL/GenBank/DDBJ databases">
        <title>Comparative genomic studies on the polysaccharide-degrading batcterial strains of the Flammeovirga genus.</title>
        <authorList>
            <person name="Zewei F."/>
            <person name="Zheng Z."/>
            <person name="Yu L."/>
            <person name="Ruyue G."/>
            <person name="Yanhong M."/>
            <person name="Yuanyuan C."/>
            <person name="Jingyan G."/>
            <person name="Wenjun H."/>
        </authorList>
    </citation>
    <scope>NUCLEOTIDE SEQUENCE [LARGE SCALE GENOMIC DNA]</scope>
    <source>
        <strain evidence="1 2">NBRC:100898</strain>
    </source>
</reference>
<gene>
    <name evidence="1" type="ORF">KMW28_00795</name>
</gene>
<name>A0AAX1N804_9BACT</name>
<dbReference type="KEGG" id="fya:KMW28_00795"/>
<evidence type="ECO:0000313" key="1">
    <source>
        <dbReference type="EMBL" id="QWG02152.1"/>
    </source>
</evidence>